<evidence type="ECO:0000259" key="15">
    <source>
        <dbReference type="PROSITE" id="PS50893"/>
    </source>
</evidence>
<feature type="domain" description="ABC transmembrane type-1" evidence="16">
    <location>
        <begin position="57"/>
        <end position="389"/>
    </location>
</feature>
<feature type="transmembrane region" description="Helical" evidence="14">
    <location>
        <begin position="325"/>
        <end position="348"/>
    </location>
</feature>
<dbReference type="Proteomes" id="UP000549394">
    <property type="component" value="Unassembled WGS sequence"/>
</dbReference>
<feature type="transmembrane region" description="Helical" evidence="14">
    <location>
        <begin position="778"/>
        <end position="801"/>
    </location>
</feature>
<dbReference type="GO" id="GO:0005524">
    <property type="term" value="F:ATP binding"/>
    <property type="evidence" value="ECO:0007669"/>
    <property type="project" value="UniProtKB-KW"/>
</dbReference>
<evidence type="ECO:0000256" key="14">
    <source>
        <dbReference type="SAM" id="Phobius"/>
    </source>
</evidence>
<evidence type="ECO:0000256" key="12">
    <source>
        <dbReference type="ARBA" id="ARBA00023180"/>
    </source>
</evidence>
<feature type="domain" description="ABC transporter" evidence="15">
    <location>
        <begin position="424"/>
        <end position="660"/>
    </location>
</feature>
<keyword evidence="9" id="KW-1278">Translocase</keyword>
<sequence>MDKKSYKVTPTNGKMNGEHKDKKPKEKDDKKKDEPVKEVTVAQVFRFADCKDYFCMIIATIAALIHGAALPCLMLVFGSMVDIFVDSGKFKTLFDEVDFSKYRTTKEDAWKNETALKNIAKAENLTSQYNKFKEADEKLLDEMEKFAIYYVAIGCGVMVFASLQQAGWMTACERQAFRIRNLLLKSILRQDIGWFDTHEVGELNTRLADDVTKIQAGIGDKLGQFLQWFSTFLTGFILGFVFGWKLTLVILSVSPFLVLSGVIMGKLTSSMTQKELSAYAKAGAVAEEVLTAIRTVTAFNGGKKECERYNGNLTDAQNFGVKRGFVSGLSMGMVFFFIFGSYALAFWYGSKLVRESDYTVGDMLIVFFSVVFAAFAIGNAFPNLTHLQTAKGAAYVVYDIIDNIPPIDSSSTEGERPARIVGRVTFENIWFKYPSRPDVPILNGLNLDITPGETVALVGSSGCGKSTTIQLLQRFYDPLQGKVTIDGKDIRELNVEWLRQSIGVVSQEPVLFATTIEENIRYGREGVSLDEIHEAAKSANAYNFIMQLPDQFNTLVGERGAQLSGGQKQRIAIARALVRNPKILLLDEATSALDTESEGIVQEALDEARRGRTTIVVAHRLSTVRTADKIVGFKEGKKIEEGAHDDLMKIQGGVYHHLVTSQSAKEVDDDDDNDELASSVSKVEFENDKNKLGRTFSLSSVKRSDSAAPEEAKKADVPEVALSRVYKLNAPEWVWILCGCFAALVNGAVQPCFAVLFAEILGVFAIKDIDEQKRKTLLYSMLFLAVGAGAALSMFAQAFFFSKSGEALTRKLRDLTFKALMRQEMAYFDDSDHSVGALTTQLASDASAVQGVSGVRLGTMFQTLSSLGTGLVIAFIYSWKLTLGILAFIPFIIMAGALQMKMMGGQAGTNQKSLEDAGKIAVESIENMRTVAQLTKEKAFSKLYHDTLYITHRQNMWKGIIIGASFAFSQSVIFFAYAACFSLGAYLIKNDGLEFADMFRVFGAVVFSAMALGQANSFAPDYGKGKSAANRIFYLLDREPEIDSFSEEGEVLPQVSGDVSFSDVTFRYPSRPDVPVLRGLTLKANKGETLALVGTSGCGKSTTVSLLERFYNPLSGLITLDKHSIDKMNVQWLRSQIGIVQQEPILFDRSIADNIAYGDNSRQVSMDEIIKAAKDANIHDFISNLPDGYETSVGDKGTQLSGGQKQRVAIARAMVKNPKILLLDEATSALDTESERVVQEALDKAQIGRTSIVIAHRLSTIHNADQIAVIHLGKVVELGTHSELMNKQGKYYKLYTRQSAQK</sequence>
<dbReference type="InterPro" id="IPR017871">
    <property type="entry name" value="ABC_transporter-like_CS"/>
</dbReference>
<keyword evidence="18" id="KW-1185">Reference proteome</keyword>
<keyword evidence="10 14" id="KW-1133">Transmembrane helix</keyword>
<feature type="transmembrane region" description="Helical" evidence="14">
    <location>
        <begin position="999"/>
        <end position="1019"/>
    </location>
</feature>
<evidence type="ECO:0000256" key="7">
    <source>
        <dbReference type="ARBA" id="ARBA00022741"/>
    </source>
</evidence>
<dbReference type="InterPro" id="IPR036640">
    <property type="entry name" value="ABC1_TM_sf"/>
</dbReference>
<keyword evidence="4" id="KW-1003">Cell membrane</keyword>
<feature type="transmembrane region" description="Helical" evidence="14">
    <location>
        <begin position="360"/>
        <end position="381"/>
    </location>
</feature>
<dbReference type="PROSITE" id="PS50893">
    <property type="entry name" value="ABC_TRANSPORTER_2"/>
    <property type="match status" value="2"/>
</dbReference>
<feature type="transmembrane region" description="Helical" evidence="14">
    <location>
        <begin position="248"/>
        <end position="267"/>
    </location>
</feature>
<dbReference type="InterPro" id="IPR011527">
    <property type="entry name" value="ABC1_TM_dom"/>
</dbReference>
<evidence type="ECO:0000256" key="1">
    <source>
        <dbReference type="ARBA" id="ARBA00004651"/>
    </source>
</evidence>
<dbReference type="PANTHER" id="PTHR43394:SF27">
    <property type="entry name" value="ATP-DEPENDENT TRANSLOCASE ABCB1-LIKE"/>
    <property type="match status" value="1"/>
</dbReference>
<dbReference type="Pfam" id="PF00664">
    <property type="entry name" value="ABC_membrane"/>
    <property type="match status" value="2"/>
</dbReference>
<proteinExistence type="inferred from homology"/>
<dbReference type="FunFam" id="1.20.1560.10:FF:000018">
    <property type="entry name" value="ATP-binding cassette subfamily B member 11"/>
    <property type="match status" value="1"/>
</dbReference>
<evidence type="ECO:0000256" key="6">
    <source>
        <dbReference type="ARBA" id="ARBA00022737"/>
    </source>
</evidence>
<keyword evidence="6" id="KW-0677">Repeat</keyword>
<evidence type="ECO:0000256" key="13">
    <source>
        <dbReference type="SAM" id="MobiDB-lite"/>
    </source>
</evidence>
<keyword evidence="11 14" id="KW-0472">Membrane</keyword>
<keyword evidence="12" id="KW-0325">Glycoprotein</keyword>
<evidence type="ECO:0000256" key="11">
    <source>
        <dbReference type="ARBA" id="ARBA00023136"/>
    </source>
</evidence>
<dbReference type="SMART" id="SM00382">
    <property type="entry name" value="AAA"/>
    <property type="match status" value="2"/>
</dbReference>
<evidence type="ECO:0000256" key="3">
    <source>
        <dbReference type="ARBA" id="ARBA00022448"/>
    </source>
</evidence>
<feature type="domain" description="ABC transmembrane type-1" evidence="16">
    <location>
        <begin position="739"/>
        <end position="1024"/>
    </location>
</feature>
<dbReference type="CDD" id="cd03249">
    <property type="entry name" value="ABC_MTABC3_MDL1_MDL2"/>
    <property type="match status" value="2"/>
</dbReference>
<feature type="transmembrane region" description="Helical" evidence="14">
    <location>
        <begin position="225"/>
        <end position="242"/>
    </location>
</feature>
<reference evidence="17 18" key="1">
    <citation type="submission" date="2020-08" db="EMBL/GenBank/DDBJ databases">
        <authorList>
            <person name="Hejnol A."/>
        </authorList>
    </citation>
    <scope>NUCLEOTIDE SEQUENCE [LARGE SCALE GENOMIC DNA]</scope>
</reference>
<keyword evidence="3" id="KW-0813">Transport</keyword>
<dbReference type="PROSITE" id="PS50929">
    <property type="entry name" value="ABC_TM1F"/>
    <property type="match status" value="2"/>
</dbReference>
<evidence type="ECO:0000256" key="8">
    <source>
        <dbReference type="ARBA" id="ARBA00022840"/>
    </source>
</evidence>
<keyword evidence="7" id="KW-0547">Nucleotide-binding</keyword>
<evidence type="ECO:0000256" key="10">
    <source>
        <dbReference type="ARBA" id="ARBA00022989"/>
    </source>
</evidence>
<dbReference type="PANTHER" id="PTHR43394">
    <property type="entry name" value="ATP-DEPENDENT PERMEASE MDL1, MITOCHONDRIAL"/>
    <property type="match status" value="1"/>
</dbReference>
<dbReference type="GO" id="GO:0015421">
    <property type="term" value="F:ABC-type oligopeptide transporter activity"/>
    <property type="evidence" value="ECO:0007669"/>
    <property type="project" value="TreeGrafter"/>
</dbReference>
<feature type="transmembrane region" description="Helical" evidence="14">
    <location>
        <begin position="53"/>
        <end position="77"/>
    </location>
</feature>
<dbReference type="InterPro" id="IPR039421">
    <property type="entry name" value="Type_1_exporter"/>
</dbReference>
<dbReference type="SUPFAM" id="SSF90123">
    <property type="entry name" value="ABC transporter transmembrane region"/>
    <property type="match status" value="2"/>
</dbReference>
<feature type="region of interest" description="Disordered" evidence="13">
    <location>
        <begin position="1"/>
        <end position="34"/>
    </location>
</feature>
<evidence type="ECO:0000313" key="17">
    <source>
        <dbReference type="EMBL" id="CAD5117028.1"/>
    </source>
</evidence>
<dbReference type="Pfam" id="PF00005">
    <property type="entry name" value="ABC_tran"/>
    <property type="match status" value="2"/>
</dbReference>
<dbReference type="InterPro" id="IPR003593">
    <property type="entry name" value="AAA+_ATPase"/>
</dbReference>
<evidence type="ECO:0000256" key="2">
    <source>
        <dbReference type="ARBA" id="ARBA00007577"/>
    </source>
</evidence>
<dbReference type="GO" id="GO:0090374">
    <property type="term" value="P:oligopeptide export from mitochondrion"/>
    <property type="evidence" value="ECO:0007669"/>
    <property type="project" value="TreeGrafter"/>
</dbReference>
<dbReference type="InterPro" id="IPR027417">
    <property type="entry name" value="P-loop_NTPase"/>
</dbReference>
<feature type="domain" description="ABC transporter" evidence="15">
    <location>
        <begin position="1059"/>
        <end position="1297"/>
    </location>
</feature>
<feature type="transmembrane region" description="Helical" evidence="14">
    <location>
        <begin position="147"/>
        <end position="171"/>
    </location>
</feature>
<dbReference type="GO" id="GO:0016887">
    <property type="term" value="F:ATP hydrolysis activity"/>
    <property type="evidence" value="ECO:0007669"/>
    <property type="project" value="InterPro"/>
</dbReference>
<evidence type="ECO:0000259" key="16">
    <source>
        <dbReference type="PROSITE" id="PS50929"/>
    </source>
</evidence>
<dbReference type="Gene3D" id="1.20.1560.10">
    <property type="entry name" value="ABC transporter type 1, transmembrane domain"/>
    <property type="match status" value="1"/>
</dbReference>
<dbReference type="PROSITE" id="PS00211">
    <property type="entry name" value="ABC_TRANSPORTER_1"/>
    <property type="match status" value="2"/>
</dbReference>
<comment type="subcellular location">
    <subcellularLocation>
        <location evidence="1">Cell membrane</location>
        <topology evidence="1">Multi-pass membrane protein</topology>
    </subcellularLocation>
</comment>
<dbReference type="GO" id="GO:0005743">
    <property type="term" value="C:mitochondrial inner membrane"/>
    <property type="evidence" value="ECO:0007669"/>
    <property type="project" value="TreeGrafter"/>
</dbReference>
<feature type="transmembrane region" description="Helical" evidence="14">
    <location>
        <begin position="960"/>
        <end position="987"/>
    </location>
</feature>
<evidence type="ECO:0000313" key="18">
    <source>
        <dbReference type="Proteomes" id="UP000549394"/>
    </source>
</evidence>
<dbReference type="OrthoDB" id="6500128at2759"/>
<dbReference type="InterPro" id="IPR003439">
    <property type="entry name" value="ABC_transporter-like_ATP-bd"/>
</dbReference>
<accession>A0A7I8VLY9</accession>
<evidence type="ECO:0000256" key="9">
    <source>
        <dbReference type="ARBA" id="ARBA00022967"/>
    </source>
</evidence>
<dbReference type="FunFam" id="1.20.1560.10:FF:000046">
    <property type="entry name" value="ATP-binding cassette subfamily B member 11"/>
    <property type="match status" value="1"/>
</dbReference>
<dbReference type="Gene3D" id="3.40.50.300">
    <property type="entry name" value="P-loop containing nucleotide triphosphate hydrolases"/>
    <property type="match status" value="2"/>
</dbReference>
<organism evidence="17 18">
    <name type="scientific">Dimorphilus gyrociliatus</name>
    <dbReference type="NCBI Taxonomy" id="2664684"/>
    <lineage>
        <taxon>Eukaryota</taxon>
        <taxon>Metazoa</taxon>
        <taxon>Spiralia</taxon>
        <taxon>Lophotrochozoa</taxon>
        <taxon>Annelida</taxon>
        <taxon>Polychaeta</taxon>
        <taxon>Polychaeta incertae sedis</taxon>
        <taxon>Dinophilidae</taxon>
        <taxon>Dimorphilus</taxon>
    </lineage>
</organism>
<dbReference type="EMBL" id="CAJFCJ010000007">
    <property type="protein sequence ID" value="CAD5117028.1"/>
    <property type="molecule type" value="Genomic_DNA"/>
</dbReference>
<protein>
    <submittedName>
        <fullName evidence="17">DgyrCDS5857</fullName>
    </submittedName>
</protein>
<evidence type="ECO:0000256" key="5">
    <source>
        <dbReference type="ARBA" id="ARBA00022692"/>
    </source>
</evidence>
<dbReference type="FunFam" id="3.40.50.300:FF:000479">
    <property type="entry name" value="Multidrug resistance protein 1A"/>
    <property type="match status" value="2"/>
</dbReference>
<dbReference type="CDD" id="cd18577">
    <property type="entry name" value="ABC_6TM_Pgp_ABCB1_D1_like"/>
    <property type="match status" value="1"/>
</dbReference>
<gene>
    <name evidence="17" type="ORF">DGYR_LOCUS5599</name>
</gene>
<dbReference type="GO" id="GO:0005886">
    <property type="term" value="C:plasma membrane"/>
    <property type="evidence" value="ECO:0007669"/>
    <property type="project" value="UniProtKB-SubCell"/>
</dbReference>
<name>A0A7I8VLY9_9ANNE</name>
<feature type="compositionally biased region" description="Basic and acidic residues" evidence="13">
    <location>
        <begin position="16"/>
        <end position="34"/>
    </location>
</feature>
<dbReference type="CDD" id="cd18578">
    <property type="entry name" value="ABC_6TM_Pgp_ABCB1_D2_like"/>
    <property type="match status" value="1"/>
</dbReference>
<comment type="similarity">
    <text evidence="2">Belongs to the ABC transporter superfamily. ABCB family. Multidrug resistance exporter (TC 3.A.1.201) subfamily.</text>
</comment>
<keyword evidence="8" id="KW-0067">ATP-binding</keyword>
<evidence type="ECO:0000256" key="4">
    <source>
        <dbReference type="ARBA" id="ARBA00022475"/>
    </source>
</evidence>
<dbReference type="SUPFAM" id="SSF52540">
    <property type="entry name" value="P-loop containing nucleoside triphosphate hydrolases"/>
    <property type="match status" value="2"/>
</dbReference>
<keyword evidence="5 14" id="KW-0812">Transmembrane</keyword>
<comment type="caution">
    <text evidence="17">The sequence shown here is derived from an EMBL/GenBank/DDBJ whole genome shotgun (WGS) entry which is preliminary data.</text>
</comment>